<reference evidence="3 4" key="1">
    <citation type="submission" date="2018-09" db="EMBL/GenBank/DDBJ databases">
        <title>Murine metabolic-syndrome-specific gut microbial biobank.</title>
        <authorList>
            <person name="Liu C."/>
        </authorList>
    </citation>
    <scope>NUCLEOTIDE SEQUENCE [LARGE SCALE GENOMIC DNA]</scope>
    <source>
        <strain evidence="3 4">0.1X-D8-26</strain>
    </source>
</reference>
<dbReference type="PROSITE" id="PS51257">
    <property type="entry name" value="PROKAR_LIPOPROTEIN"/>
    <property type="match status" value="1"/>
</dbReference>
<feature type="chain" id="PRO_5018276667" evidence="2">
    <location>
        <begin position="23"/>
        <end position="322"/>
    </location>
</feature>
<accession>A0A3L7Z7L4</accession>
<sequence>MKPTIHTIYTACICLLSSMAMVSCGQDETAGSKETERNDVMQFQIAHPSQQQAAPASRATDTGFETNDRIGLFVCGENEPLQVGGNYVNNASLTYNGTAWTPARPIYWNDGSYDVYAYYPYSSPVLSTDEMEFSVATDQSSTTDPNATDPNATGTADAVGGYEASDFLWASAKKQTASNDAVALKFKHCMSKFTIRLIKGEDYEGDELPQDAEVFIHNTVPDATIDLSVGIATKTLYGTEATLKAKAAGNNRYTAIVVPQRITNRRPLVEVVMRGVSYLMESAFVFKPGMHHIVSLTITKNPEQVKIEIGGEIENWETTEES</sequence>
<dbReference type="Pfam" id="PF13149">
    <property type="entry name" value="Mfa_like_1"/>
    <property type="match status" value="1"/>
</dbReference>
<dbReference type="AlphaFoldDB" id="A0A3L7Z7L4"/>
<keyword evidence="2" id="KW-0732">Signal</keyword>
<dbReference type="RefSeq" id="WP_121765965.1">
    <property type="nucleotide sequence ID" value="NZ_RAZM01000021.1"/>
</dbReference>
<evidence type="ECO:0000313" key="4">
    <source>
        <dbReference type="Proteomes" id="UP000267159"/>
    </source>
</evidence>
<feature type="compositionally biased region" description="Polar residues" evidence="1">
    <location>
        <begin position="136"/>
        <end position="154"/>
    </location>
</feature>
<dbReference type="EMBL" id="RAZM01000021">
    <property type="protein sequence ID" value="RLT80377.1"/>
    <property type="molecule type" value="Genomic_DNA"/>
</dbReference>
<organism evidence="3 4">
    <name type="scientific">Bacteroides acidifaciens</name>
    <dbReference type="NCBI Taxonomy" id="85831"/>
    <lineage>
        <taxon>Bacteria</taxon>
        <taxon>Pseudomonadati</taxon>
        <taxon>Bacteroidota</taxon>
        <taxon>Bacteroidia</taxon>
        <taxon>Bacteroidales</taxon>
        <taxon>Bacteroidaceae</taxon>
        <taxon>Bacteroides</taxon>
    </lineage>
</organism>
<dbReference type="Gene3D" id="2.60.40.2630">
    <property type="match status" value="1"/>
</dbReference>
<dbReference type="InterPro" id="IPR025049">
    <property type="entry name" value="Mfa-like_1"/>
</dbReference>
<name>A0A3L7Z7L4_9BACE</name>
<protein>
    <submittedName>
        <fullName evidence="3">Fimbrillin family protein</fullName>
    </submittedName>
</protein>
<evidence type="ECO:0000256" key="1">
    <source>
        <dbReference type="SAM" id="MobiDB-lite"/>
    </source>
</evidence>
<dbReference type="Proteomes" id="UP000267159">
    <property type="component" value="Unassembled WGS sequence"/>
</dbReference>
<gene>
    <name evidence="3" type="ORF">D7Y07_08795</name>
</gene>
<evidence type="ECO:0000313" key="3">
    <source>
        <dbReference type="EMBL" id="RLT80377.1"/>
    </source>
</evidence>
<dbReference type="STRING" id="1235814.GCA_000613385_02217"/>
<proteinExistence type="predicted"/>
<dbReference type="InterPro" id="IPR042278">
    <property type="entry name" value="Mfa-like_1_N"/>
</dbReference>
<comment type="caution">
    <text evidence="3">The sequence shown here is derived from an EMBL/GenBank/DDBJ whole genome shotgun (WGS) entry which is preliminary data.</text>
</comment>
<evidence type="ECO:0000256" key="2">
    <source>
        <dbReference type="SAM" id="SignalP"/>
    </source>
</evidence>
<dbReference type="CDD" id="cd13120">
    <property type="entry name" value="BF2867_like_N"/>
    <property type="match status" value="1"/>
</dbReference>
<feature type="signal peptide" evidence="2">
    <location>
        <begin position="1"/>
        <end position="22"/>
    </location>
</feature>
<dbReference type="Gene3D" id="2.60.40.2620">
    <property type="entry name" value="Fimbrillin-like"/>
    <property type="match status" value="1"/>
</dbReference>
<feature type="region of interest" description="Disordered" evidence="1">
    <location>
        <begin position="136"/>
        <end position="156"/>
    </location>
</feature>
<dbReference type="CDD" id="cd13121">
    <property type="entry name" value="BF2867_like_C"/>
    <property type="match status" value="1"/>
</dbReference>